<dbReference type="PANTHER" id="PTHR47926:SF347">
    <property type="entry name" value="PENTATRICOPEPTIDE REPEAT-CONTAINING PROTEIN"/>
    <property type="match status" value="1"/>
</dbReference>
<dbReference type="InterPro" id="IPR046960">
    <property type="entry name" value="PPR_At4g14850-like_plant"/>
</dbReference>
<feature type="domain" description="DYW" evidence="4">
    <location>
        <begin position="524"/>
        <end position="616"/>
    </location>
</feature>
<evidence type="ECO:0000313" key="5">
    <source>
        <dbReference type="EMBL" id="KAK4261730.1"/>
    </source>
</evidence>
<sequence>MLILSKIIPTKFFSTLQLVPFLPTLKFSSHALTNRQKFLTKEAVNTLLKSCSSNPYQLKQIHALLLTSGLSIKNSLLTHLLTCFIVLGDMLYVRQLFDEMHKPRTFLWNTLIRGYVQNDQPKEAAFIYKRMNLLGVRPDSFTFPFVIKACAELPEFKAAGPAAHAQVVKYGIEFVAVVRTELMIMYVKLGELGLADFLFKTMVERDLVAWNAFIAACAQNGYGMNALALFREMGSTGTRPDAVSLVSALSVCGQLGCSDTGEEIYRIAREEGIECNIIVENARLDMHMKCGNIDFATELFEKIPCGNVISWSTMISGYAINGESEKALSLFSRMQSEGLRTNYVTYLGVLSACSHAGLVSQGWRYFNLMSRSDDESIKPRKEHYACMVDLLGRSGRLEEAYNFIRSMPIEPDSGVWGALLGACVIHQNLELGQLAAHCLYELAPDVASYQVLMSNMYASAGRWDFVKKVRQRMRKKGVRKLAAYSSVEHNGELHFFYGGDRSHPQSEIIYEKLDCLIKQMKSMGYSSKTNSVFHDVDLEEKESIISTHSEKLAIVFALINVGPDRPIRVIKNLRICDDCHTFSKFVSQISLREIIMRDKIRFHHFRNGVCSCKDFW</sequence>
<dbReference type="PROSITE" id="PS51375">
    <property type="entry name" value="PPR"/>
    <property type="match status" value="4"/>
</dbReference>
<dbReference type="PANTHER" id="PTHR47926">
    <property type="entry name" value="PENTATRICOPEPTIDE REPEAT-CONTAINING PROTEIN"/>
    <property type="match status" value="1"/>
</dbReference>
<evidence type="ECO:0000256" key="3">
    <source>
        <dbReference type="PROSITE-ProRule" id="PRU00708"/>
    </source>
</evidence>
<dbReference type="Pfam" id="PF14432">
    <property type="entry name" value="DYW_deaminase"/>
    <property type="match status" value="1"/>
</dbReference>
<keyword evidence="6" id="KW-1185">Reference proteome</keyword>
<dbReference type="NCBIfam" id="TIGR00756">
    <property type="entry name" value="PPR"/>
    <property type="match status" value="3"/>
</dbReference>
<protein>
    <recommendedName>
        <fullName evidence="4">DYW domain-containing protein</fullName>
    </recommendedName>
</protein>
<reference evidence="5" key="1">
    <citation type="submission" date="2023-10" db="EMBL/GenBank/DDBJ databases">
        <title>Chromosome-level genome of the transformable northern wattle, Acacia crassicarpa.</title>
        <authorList>
            <person name="Massaro I."/>
            <person name="Sinha N.R."/>
            <person name="Poethig S."/>
            <person name="Leichty A.R."/>
        </authorList>
    </citation>
    <scope>NUCLEOTIDE SEQUENCE</scope>
    <source>
        <strain evidence="5">Acra3RX</strain>
        <tissue evidence="5">Leaf</tissue>
    </source>
</reference>
<gene>
    <name evidence="5" type="ORF">QN277_004687</name>
</gene>
<dbReference type="Gene3D" id="1.25.40.10">
    <property type="entry name" value="Tetratricopeptide repeat domain"/>
    <property type="match status" value="3"/>
</dbReference>
<keyword evidence="2" id="KW-0677">Repeat</keyword>
<dbReference type="InterPro" id="IPR032867">
    <property type="entry name" value="DYW_dom"/>
</dbReference>
<comment type="similarity">
    <text evidence="1">Belongs to the PPR family. PCMP-H subfamily.</text>
</comment>
<name>A0AAE1MDZ3_9FABA</name>
<dbReference type="InterPro" id="IPR046848">
    <property type="entry name" value="E_motif"/>
</dbReference>
<evidence type="ECO:0000313" key="6">
    <source>
        <dbReference type="Proteomes" id="UP001293593"/>
    </source>
</evidence>
<dbReference type="Pfam" id="PF20430">
    <property type="entry name" value="Eplus_motif"/>
    <property type="match status" value="1"/>
</dbReference>
<comment type="caution">
    <text evidence="5">The sequence shown here is derived from an EMBL/GenBank/DDBJ whole genome shotgun (WGS) entry which is preliminary data.</text>
</comment>
<dbReference type="GO" id="GO:0009451">
    <property type="term" value="P:RNA modification"/>
    <property type="evidence" value="ECO:0007669"/>
    <property type="project" value="InterPro"/>
</dbReference>
<feature type="repeat" description="PPR" evidence="3">
    <location>
        <begin position="104"/>
        <end position="138"/>
    </location>
</feature>
<dbReference type="Pfam" id="PF20431">
    <property type="entry name" value="E_motif"/>
    <property type="match status" value="1"/>
</dbReference>
<feature type="repeat" description="PPR" evidence="3">
    <location>
        <begin position="307"/>
        <end position="341"/>
    </location>
</feature>
<dbReference type="FunFam" id="1.25.40.10:FF:000031">
    <property type="entry name" value="Pentatricopeptide repeat-containing protein mitochondrial"/>
    <property type="match status" value="1"/>
</dbReference>
<feature type="repeat" description="PPR" evidence="3">
    <location>
        <begin position="206"/>
        <end position="240"/>
    </location>
</feature>
<dbReference type="InterPro" id="IPR011990">
    <property type="entry name" value="TPR-like_helical_dom_sf"/>
</dbReference>
<evidence type="ECO:0000256" key="1">
    <source>
        <dbReference type="ARBA" id="ARBA00006643"/>
    </source>
</evidence>
<dbReference type="FunFam" id="1.25.40.10:FF:000344">
    <property type="entry name" value="Pentatricopeptide repeat-containing protein"/>
    <property type="match status" value="1"/>
</dbReference>
<dbReference type="Proteomes" id="UP001293593">
    <property type="component" value="Unassembled WGS sequence"/>
</dbReference>
<dbReference type="Pfam" id="PF01535">
    <property type="entry name" value="PPR"/>
    <property type="match status" value="2"/>
</dbReference>
<evidence type="ECO:0000259" key="4">
    <source>
        <dbReference type="Pfam" id="PF14432"/>
    </source>
</evidence>
<organism evidence="5 6">
    <name type="scientific">Acacia crassicarpa</name>
    <name type="common">northern wattle</name>
    <dbReference type="NCBI Taxonomy" id="499986"/>
    <lineage>
        <taxon>Eukaryota</taxon>
        <taxon>Viridiplantae</taxon>
        <taxon>Streptophyta</taxon>
        <taxon>Embryophyta</taxon>
        <taxon>Tracheophyta</taxon>
        <taxon>Spermatophyta</taxon>
        <taxon>Magnoliopsida</taxon>
        <taxon>eudicotyledons</taxon>
        <taxon>Gunneridae</taxon>
        <taxon>Pentapetalae</taxon>
        <taxon>rosids</taxon>
        <taxon>fabids</taxon>
        <taxon>Fabales</taxon>
        <taxon>Fabaceae</taxon>
        <taxon>Caesalpinioideae</taxon>
        <taxon>mimosoid clade</taxon>
        <taxon>Acacieae</taxon>
        <taxon>Acacia</taxon>
    </lineage>
</organism>
<dbReference type="GO" id="GO:0003723">
    <property type="term" value="F:RNA binding"/>
    <property type="evidence" value="ECO:0007669"/>
    <property type="project" value="InterPro"/>
</dbReference>
<dbReference type="EMBL" id="JAWXYG010000010">
    <property type="protein sequence ID" value="KAK4261730.1"/>
    <property type="molecule type" value="Genomic_DNA"/>
</dbReference>
<dbReference type="InterPro" id="IPR002885">
    <property type="entry name" value="PPR_rpt"/>
</dbReference>
<dbReference type="Pfam" id="PF13041">
    <property type="entry name" value="PPR_2"/>
    <property type="match status" value="2"/>
</dbReference>
<dbReference type="GO" id="GO:0008270">
    <property type="term" value="F:zinc ion binding"/>
    <property type="evidence" value="ECO:0007669"/>
    <property type="project" value="InterPro"/>
</dbReference>
<proteinExistence type="inferred from homology"/>
<feature type="repeat" description="PPR" evidence="3">
    <location>
        <begin position="445"/>
        <end position="480"/>
    </location>
</feature>
<evidence type="ECO:0000256" key="2">
    <source>
        <dbReference type="ARBA" id="ARBA00022737"/>
    </source>
</evidence>
<dbReference type="FunFam" id="1.25.40.10:FF:000366">
    <property type="entry name" value="Pentatricopeptide (PPR) repeat-containing protein"/>
    <property type="match status" value="1"/>
</dbReference>
<accession>A0AAE1MDZ3</accession>
<dbReference type="InterPro" id="IPR046849">
    <property type="entry name" value="E2_motif"/>
</dbReference>
<dbReference type="AlphaFoldDB" id="A0AAE1MDZ3"/>